<keyword evidence="1" id="KW-1133">Transmembrane helix</keyword>
<organism evidence="3 4">
    <name type="scientific">Acholeplasma oculi</name>
    <dbReference type="NCBI Taxonomy" id="35623"/>
    <lineage>
        <taxon>Bacteria</taxon>
        <taxon>Bacillati</taxon>
        <taxon>Mycoplasmatota</taxon>
        <taxon>Mollicutes</taxon>
        <taxon>Acholeplasmatales</taxon>
        <taxon>Acholeplasmataceae</taxon>
        <taxon>Acholeplasma</taxon>
    </lineage>
</organism>
<dbReference type="SMART" id="SM00530">
    <property type="entry name" value="HTH_XRE"/>
    <property type="match status" value="1"/>
</dbReference>
<feature type="transmembrane region" description="Helical" evidence="1">
    <location>
        <begin position="82"/>
        <end position="103"/>
    </location>
</feature>
<sequence length="276" mass="32354">MANSNYLKKIRESKNLSIKDVSSDTKIQVQTLKSYEDGSKISIEHLEKLSMFFKVSPSFILGGKDRKYQFPNYEVDKKFRRYYHFSVLIYILMSTINLIWVAMNGYDSLNGNIQILLTIIVFSFIQLWLFIFKGVSTIIRVKYRMRVIKVITVSLVYLSFIHYAQNSSDSLNLIGFTLPSLIIGYTFIDFISAILSFKYPVYLYILKSGRLSLILMGVYVCFMGVFLTFVRLTTLPPDLDRVLMFNLLISGIYVVVLNFRWINFRIKNNLYMRTYR</sequence>
<keyword evidence="4" id="KW-1185">Reference proteome</keyword>
<dbReference type="AlphaFoldDB" id="A0A061AH72"/>
<dbReference type="Proteomes" id="UP000032434">
    <property type="component" value="Chromosome 1"/>
</dbReference>
<evidence type="ECO:0000313" key="3">
    <source>
        <dbReference type="EMBL" id="CDR30312.1"/>
    </source>
</evidence>
<dbReference type="InterPro" id="IPR001387">
    <property type="entry name" value="Cro/C1-type_HTH"/>
</dbReference>
<evidence type="ECO:0000259" key="2">
    <source>
        <dbReference type="PROSITE" id="PS50943"/>
    </source>
</evidence>
<feature type="domain" description="HTH cro/C1-type" evidence="2">
    <location>
        <begin position="7"/>
        <end position="60"/>
    </location>
</feature>
<feature type="transmembrane region" description="Helical" evidence="1">
    <location>
        <begin position="211"/>
        <end position="230"/>
    </location>
</feature>
<dbReference type="Gene3D" id="1.10.260.40">
    <property type="entry name" value="lambda repressor-like DNA-binding domains"/>
    <property type="match status" value="1"/>
</dbReference>
<accession>A0A061AH72</accession>
<keyword evidence="1" id="KW-0472">Membrane</keyword>
<dbReference type="KEGG" id="aoc:Aocu_02390"/>
<dbReference type="GO" id="GO:0003677">
    <property type="term" value="F:DNA binding"/>
    <property type="evidence" value="ECO:0007669"/>
    <property type="project" value="InterPro"/>
</dbReference>
<feature type="transmembrane region" description="Helical" evidence="1">
    <location>
        <begin position="176"/>
        <end position="199"/>
    </location>
</feature>
<protein>
    <submittedName>
        <fullName evidence="3">Cro/C1-type repressor</fullName>
    </submittedName>
</protein>
<dbReference type="Pfam" id="PF01381">
    <property type="entry name" value="HTH_3"/>
    <property type="match status" value="1"/>
</dbReference>
<dbReference type="SUPFAM" id="SSF47413">
    <property type="entry name" value="lambda repressor-like DNA-binding domains"/>
    <property type="match status" value="1"/>
</dbReference>
<dbReference type="InParanoid" id="A0A061AH72"/>
<reference evidence="4" key="1">
    <citation type="submission" date="2014-05" db="EMBL/GenBank/DDBJ databases">
        <authorList>
            <person name="Kube M."/>
        </authorList>
    </citation>
    <scope>NUCLEOTIDE SEQUENCE [LARGE SCALE GENOMIC DNA]</scope>
</reference>
<dbReference type="HOGENOM" id="CLU_1006950_0_0_14"/>
<gene>
    <name evidence="3" type="ORF">Aocu_02390</name>
</gene>
<dbReference type="CDD" id="cd00093">
    <property type="entry name" value="HTH_XRE"/>
    <property type="match status" value="1"/>
</dbReference>
<dbReference type="PATRIC" id="fig|35623.3.peg.239"/>
<evidence type="ECO:0000256" key="1">
    <source>
        <dbReference type="SAM" id="Phobius"/>
    </source>
</evidence>
<feature type="transmembrane region" description="Helical" evidence="1">
    <location>
        <begin position="147"/>
        <end position="164"/>
    </location>
</feature>
<name>A0A061AH72_9MOLU</name>
<evidence type="ECO:0000313" key="4">
    <source>
        <dbReference type="Proteomes" id="UP000032434"/>
    </source>
</evidence>
<keyword evidence="1" id="KW-0812">Transmembrane</keyword>
<dbReference type="PROSITE" id="PS50943">
    <property type="entry name" value="HTH_CROC1"/>
    <property type="match status" value="1"/>
</dbReference>
<dbReference type="STRING" id="35623.Aocu_02390"/>
<dbReference type="InterPro" id="IPR010982">
    <property type="entry name" value="Lambda_DNA-bd_dom_sf"/>
</dbReference>
<feature type="transmembrane region" description="Helical" evidence="1">
    <location>
        <begin position="242"/>
        <end position="262"/>
    </location>
</feature>
<dbReference type="RefSeq" id="WP_045748878.1">
    <property type="nucleotide sequence ID" value="NZ_FUZK01000002.1"/>
</dbReference>
<proteinExistence type="predicted"/>
<dbReference type="EMBL" id="LK028559">
    <property type="protein sequence ID" value="CDR30312.1"/>
    <property type="molecule type" value="Genomic_DNA"/>
</dbReference>
<feature type="transmembrane region" description="Helical" evidence="1">
    <location>
        <begin position="115"/>
        <end position="135"/>
    </location>
</feature>